<reference evidence="2" key="1">
    <citation type="submission" date="2014-11" db="EMBL/GenBank/DDBJ databases">
        <authorList>
            <person name="Amaro Gonzalez C."/>
        </authorList>
    </citation>
    <scope>NUCLEOTIDE SEQUENCE</scope>
</reference>
<feature type="chain" id="PRO_5002432514" evidence="1">
    <location>
        <begin position="17"/>
        <end position="33"/>
    </location>
</feature>
<reference evidence="2" key="2">
    <citation type="journal article" date="2015" name="Fish Shellfish Immunol.">
        <title>Early steps in the European eel (Anguilla anguilla)-Vibrio vulnificus interaction in the gills: Role of the RtxA13 toxin.</title>
        <authorList>
            <person name="Callol A."/>
            <person name="Pajuelo D."/>
            <person name="Ebbesson L."/>
            <person name="Teles M."/>
            <person name="MacKenzie S."/>
            <person name="Amaro C."/>
        </authorList>
    </citation>
    <scope>NUCLEOTIDE SEQUENCE</scope>
</reference>
<feature type="signal peptide" evidence="1">
    <location>
        <begin position="1"/>
        <end position="16"/>
    </location>
</feature>
<dbReference type="AlphaFoldDB" id="A0A0E9T5L2"/>
<dbReference type="EMBL" id="GBXM01060624">
    <property type="protein sequence ID" value="JAH47953.1"/>
    <property type="molecule type" value="Transcribed_RNA"/>
</dbReference>
<sequence>MAVHLFMLYCVTLATCCLPQSYVVTSEVFGFAR</sequence>
<name>A0A0E9T5L2_ANGAN</name>
<accession>A0A0E9T5L2</accession>
<evidence type="ECO:0000256" key="1">
    <source>
        <dbReference type="SAM" id="SignalP"/>
    </source>
</evidence>
<proteinExistence type="predicted"/>
<evidence type="ECO:0000313" key="2">
    <source>
        <dbReference type="EMBL" id="JAH47953.1"/>
    </source>
</evidence>
<organism evidence="2">
    <name type="scientific">Anguilla anguilla</name>
    <name type="common">European freshwater eel</name>
    <name type="synonym">Muraena anguilla</name>
    <dbReference type="NCBI Taxonomy" id="7936"/>
    <lineage>
        <taxon>Eukaryota</taxon>
        <taxon>Metazoa</taxon>
        <taxon>Chordata</taxon>
        <taxon>Craniata</taxon>
        <taxon>Vertebrata</taxon>
        <taxon>Euteleostomi</taxon>
        <taxon>Actinopterygii</taxon>
        <taxon>Neopterygii</taxon>
        <taxon>Teleostei</taxon>
        <taxon>Anguilliformes</taxon>
        <taxon>Anguillidae</taxon>
        <taxon>Anguilla</taxon>
    </lineage>
</organism>
<protein>
    <submittedName>
        <fullName evidence="2">Uncharacterized protein</fullName>
    </submittedName>
</protein>
<keyword evidence="1" id="KW-0732">Signal</keyword>